<organism evidence="2 4">
    <name type="scientific">Ralstonia pickettii</name>
    <name type="common">Burkholderia pickettii</name>
    <dbReference type="NCBI Taxonomy" id="329"/>
    <lineage>
        <taxon>Bacteria</taxon>
        <taxon>Pseudomonadati</taxon>
        <taxon>Pseudomonadota</taxon>
        <taxon>Betaproteobacteria</taxon>
        <taxon>Burkholderiales</taxon>
        <taxon>Burkholderiaceae</taxon>
        <taxon>Ralstonia</taxon>
    </lineage>
</organism>
<accession>A0A2P4RI17</accession>
<dbReference type="EMBL" id="CATWFT010000004">
    <property type="protein sequence ID" value="CAJ0723399.1"/>
    <property type="molecule type" value="Genomic_DNA"/>
</dbReference>
<dbReference type="AlphaFoldDB" id="A0A2P4RI17"/>
<name>A0A2P4RI17_RALPI</name>
<reference evidence="1 3" key="2">
    <citation type="submission" date="2023-07" db="EMBL/GenBank/DDBJ databases">
        <authorList>
            <person name="Peeters C."/>
        </authorList>
    </citation>
    <scope>NUCLEOTIDE SEQUENCE [LARGE SCALE GENOMIC DNA]</scope>
    <source>
        <strain evidence="1 3">R-38712</strain>
    </source>
</reference>
<evidence type="ECO:0000313" key="2">
    <source>
        <dbReference type="EMBL" id="MBX3892539.1"/>
    </source>
</evidence>
<evidence type="ECO:0008006" key="5">
    <source>
        <dbReference type="Google" id="ProtNLM"/>
    </source>
</evidence>
<proteinExistence type="predicted"/>
<reference evidence="2" key="1">
    <citation type="submission" date="2018-06" db="EMBL/GenBank/DDBJ databases">
        <authorList>
            <person name="O'Rourke A."/>
        </authorList>
    </citation>
    <scope>NUCLEOTIDE SEQUENCE</scope>
    <source>
        <strain evidence="2">132550021-3</strain>
    </source>
</reference>
<evidence type="ECO:0000313" key="1">
    <source>
        <dbReference type="EMBL" id="CAJ0723399.1"/>
    </source>
</evidence>
<dbReference type="Proteomes" id="UP001199322">
    <property type="component" value="Unassembled WGS sequence"/>
</dbReference>
<comment type="caution">
    <text evidence="2">The sequence shown here is derived from an EMBL/GenBank/DDBJ whole genome shotgun (WGS) entry which is preliminary data.</text>
</comment>
<evidence type="ECO:0000313" key="4">
    <source>
        <dbReference type="Proteomes" id="UP001199322"/>
    </source>
</evidence>
<protein>
    <recommendedName>
        <fullName evidence="5">DUF2917 domain-containing protein</fullName>
    </recommendedName>
</protein>
<keyword evidence="3" id="KW-1185">Reference proteome</keyword>
<evidence type="ECO:0000313" key="3">
    <source>
        <dbReference type="Proteomes" id="UP001189303"/>
    </source>
</evidence>
<gene>
    <name evidence="2" type="ORF">DEE74_21960</name>
    <name evidence="1" type="ORF">R38712_01947</name>
</gene>
<sequence>MTATTSAHEPQWLALCPGQAGLHWLPVGTTLVTLEGSLRLEPPSRSVAAARYTLGAGHAHVVETSGWWRLRADERSGAHLRIVAGAARTPRPMWSAMGRWLANIIQPRQTSRG</sequence>
<dbReference type="RefSeq" id="WP_009239000.1">
    <property type="nucleotide sequence ID" value="NZ_CABKQE010000001.1"/>
</dbReference>
<dbReference type="Proteomes" id="UP001189303">
    <property type="component" value="Unassembled WGS sequence"/>
</dbReference>
<dbReference type="EMBL" id="QGBI01000026">
    <property type="protein sequence ID" value="MBX3892539.1"/>
    <property type="molecule type" value="Genomic_DNA"/>
</dbReference>
<dbReference type="GeneID" id="61387874"/>